<dbReference type="InterPro" id="IPR011059">
    <property type="entry name" value="Metal-dep_hydrolase_composite"/>
</dbReference>
<dbReference type="Gene3D" id="2.30.40.10">
    <property type="entry name" value="Urease, subunit C, domain 1"/>
    <property type="match status" value="1"/>
</dbReference>
<dbReference type="Gene3D" id="3.40.50.10910">
    <property type="entry name" value="Amidohydrolase"/>
    <property type="match status" value="1"/>
</dbReference>
<dbReference type="GO" id="GO:0016810">
    <property type="term" value="F:hydrolase activity, acting on carbon-nitrogen (but not peptide) bonds"/>
    <property type="evidence" value="ECO:0007669"/>
    <property type="project" value="InterPro"/>
</dbReference>
<dbReference type="PANTHER" id="PTHR43135">
    <property type="entry name" value="ALPHA-D-RIBOSE 1-METHYLPHOSPHONATE 5-TRIPHOSPHATE DIPHOSPHATASE"/>
    <property type="match status" value="1"/>
</dbReference>
<keyword evidence="4" id="KW-1185">Reference proteome</keyword>
<dbReference type="SUPFAM" id="SSF51338">
    <property type="entry name" value="Composite domain of metallo-dependent hydrolases"/>
    <property type="match status" value="1"/>
</dbReference>
<evidence type="ECO:0000256" key="1">
    <source>
        <dbReference type="SAM" id="SignalP"/>
    </source>
</evidence>
<feature type="signal peptide" evidence="1">
    <location>
        <begin position="1"/>
        <end position="19"/>
    </location>
</feature>
<dbReference type="Proteomes" id="UP001218218">
    <property type="component" value="Unassembled WGS sequence"/>
</dbReference>
<proteinExistence type="predicted"/>
<keyword evidence="1" id="KW-0732">Signal</keyword>
<dbReference type="InterPro" id="IPR032466">
    <property type="entry name" value="Metal_Hydrolase"/>
</dbReference>
<dbReference type="Gene3D" id="3.30.110.90">
    <property type="entry name" value="Amidohydrolase"/>
    <property type="match status" value="1"/>
</dbReference>
<comment type="caution">
    <text evidence="3">The sequence shown here is derived from an EMBL/GenBank/DDBJ whole genome shotgun (WGS) entry which is preliminary data.</text>
</comment>
<organism evidence="3 4">
    <name type="scientific">Mycena albidolilacea</name>
    <dbReference type="NCBI Taxonomy" id="1033008"/>
    <lineage>
        <taxon>Eukaryota</taxon>
        <taxon>Fungi</taxon>
        <taxon>Dikarya</taxon>
        <taxon>Basidiomycota</taxon>
        <taxon>Agaricomycotina</taxon>
        <taxon>Agaricomycetes</taxon>
        <taxon>Agaricomycetidae</taxon>
        <taxon>Agaricales</taxon>
        <taxon>Marasmiineae</taxon>
        <taxon>Mycenaceae</taxon>
        <taxon>Mycena</taxon>
    </lineage>
</organism>
<protein>
    <recommendedName>
        <fullName evidence="2">Amidohydrolase-related domain-containing protein</fullName>
    </recommendedName>
</protein>
<feature type="domain" description="Amidohydrolase-related" evidence="2">
    <location>
        <begin position="97"/>
        <end position="401"/>
    </location>
</feature>
<gene>
    <name evidence="3" type="ORF">DFH08DRAFT_781320</name>
</gene>
<sequence length="410" mass="43087">MLNTLTFIVFLLLALPGHSCPHAEHSISYSDVLEITRSNNDRRVTRQISAPAKTAITNVRVFNGEKLLPLSTVFIEGGVIVHYASEAIVVDGNGGVLLSGLIDAHSHPLSVEHLENFASYGVTTAMAMSCFPYDICDSLQNHPGLTDIRFAALGATAPNSTHALLGTGVPLNETITSPSQAADFVARQLEAGATIIKMTAEDVGSPTLSQETMNAIVVAAHARNVRVACHAADYSAVDSALTAQVDQSHHVPKDFPLNSSLISRFLAQKTVSVPTLSIFLQFDIGGRPDGAHGFAVATASARALNAAKVPILAGTDANAIPSPFALAFGSSLHTELELLVQAGLSTVEALRSATVLAARHNLLFDRGVVAPGIRADLLLISGDPIANISATRDIQRVWIGGVEYTAVAGR</sequence>
<dbReference type="AlphaFoldDB" id="A0AAD6ZXY0"/>
<reference evidence="3" key="1">
    <citation type="submission" date="2023-03" db="EMBL/GenBank/DDBJ databases">
        <title>Massive genome expansion in bonnet fungi (Mycena s.s.) driven by repeated elements and novel gene families across ecological guilds.</title>
        <authorList>
            <consortium name="Lawrence Berkeley National Laboratory"/>
            <person name="Harder C.B."/>
            <person name="Miyauchi S."/>
            <person name="Viragh M."/>
            <person name="Kuo A."/>
            <person name="Thoen E."/>
            <person name="Andreopoulos B."/>
            <person name="Lu D."/>
            <person name="Skrede I."/>
            <person name="Drula E."/>
            <person name="Henrissat B."/>
            <person name="Morin E."/>
            <person name="Kohler A."/>
            <person name="Barry K."/>
            <person name="LaButti K."/>
            <person name="Morin E."/>
            <person name="Salamov A."/>
            <person name="Lipzen A."/>
            <person name="Mereny Z."/>
            <person name="Hegedus B."/>
            <person name="Baldrian P."/>
            <person name="Stursova M."/>
            <person name="Weitz H."/>
            <person name="Taylor A."/>
            <person name="Grigoriev I.V."/>
            <person name="Nagy L.G."/>
            <person name="Martin F."/>
            <person name="Kauserud H."/>
        </authorList>
    </citation>
    <scope>NUCLEOTIDE SEQUENCE</scope>
    <source>
        <strain evidence="3">CBHHK002</strain>
    </source>
</reference>
<feature type="chain" id="PRO_5042087184" description="Amidohydrolase-related domain-containing protein" evidence="1">
    <location>
        <begin position="20"/>
        <end position="410"/>
    </location>
</feature>
<dbReference type="EMBL" id="JARIHO010000022">
    <property type="protein sequence ID" value="KAJ7343813.1"/>
    <property type="molecule type" value="Genomic_DNA"/>
</dbReference>
<dbReference type="Pfam" id="PF01979">
    <property type="entry name" value="Amidohydro_1"/>
    <property type="match status" value="1"/>
</dbReference>
<evidence type="ECO:0000313" key="4">
    <source>
        <dbReference type="Proteomes" id="UP001218218"/>
    </source>
</evidence>
<evidence type="ECO:0000313" key="3">
    <source>
        <dbReference type="EMBL" id="KAJ7343813.1"/>
    </source>
</evidence>
<dbReference type="PANTHER" id="PTHR43135:SF3">
    <property type="entry name" value="ALPHA-D-RIBOSE 1-METHYLPHOSPHONATE 5-TRIPHOSPHATE DIPHOSPHATASE"/>
    <property type="match status" value="1"/>
</dbReference>
<dbReference type="SUPFAM" id="SSF51556">
    <property type="entry name" value="Metallo-dependent hydrolases"/>
    <property type="match status" value="1"/>
</dbReference>
<evidence type="ECO:0000259" key="2">
    <source>
        <dbReference type="Pfam" id="PF01979"/>
    </source>
</evidence>
<dbReference type="InterPro" id="IPR006680">
    <property type="entry name" value="Amidohydro-rel"/>
</dbReference>
<dbReference type="InterPro" id="IPR051781">
    <property type="entry name" value="Metallo-dep_Hydrolase"/>
</dbReference>
<accession>A0AAD6ZXY0</accession>
<name>A0AAD6ZXY0_9AGAR</name>
<dbReference type="Gene3D" id="1.20.58.520">
    <property type="entry name" value="Amidohydrolase"/>
    <property type="match status" value="1"/>
</dbReference>